<comment type="caution">
    <text evidence="1">The sequence shown here is derived from an EMBL/GenBank/DDBJ whole genome shotgun (WGS) entry which is preliminary data.</text>
</comment>
<evidence type="ECO:0000313" key="2">
    <source>
        <dbReference type="Proteomes" id="UP000249453"/>
    </source>
</evidence>
<sequence length="90" mass="10369">MTQTPSHRESDANYHGVIVVLNDRWRVIACRDGIQWILQYRAGERHGQSRYDSRGYCRTKEALIRVCRTHAGDISPTAMTVLNNLPERLS</sequence>
<dbReference type="OrthoDB" id="7747909at2"/>
<dbReference type="Proteomes" id="UP000249453">
    <property type="component" value="Unassembled WGS sequence"/>
</dbReference>
<dbReference type="AlphaFoldDB" id="A0A364JVP5"/>
<organism evidence="1 2">
    <name type="scientific">Falsochrobactrum ovis</name>
    <dbReference type="NCBI Taxonomy" id="1293442"/>
    <lineage>
        <taxon>Bacteria</taxon>
        <taxon>Pseudomonadati</taxon>
        <taxon>Pseudomonadota</taxon>
        <taxon>Alphaproteobacteria</taxon>
        <taxon>Hyphomicrobiales</taxon>
        <taxon>Brucellaceae</taxon>
        <taxon>Falsochrobactrum</taxon>
    </lineage>
</organism>
<keyword evidence="2" id="KW-1185">Reference proteome</keyword>
<evidence type="ECO:0000313" key="1">
    <source>
        <dbReference type="EMBL" id="RAK29037.1"/>
    </source>
</evidence>
<dbReference type="EMBL" id="QLMK01000005">
    <property type="protein sequence ID" value="RAK29037.1"/>
    <property type="molecule type" value="Genomic_DNA"/>
</dbReference>
<reference evidence="1 2" key="1">
    <citation type="submission" date="2018-06" db="EMBL/GenBank/DDBJ databases">
        <title>Genomic Encyclopedia of Type Strains, Phase IV (KMG-IV): sequencing the most valuable type-strain genomes for metagenomic binning, comparative biology and taxonomic classification.</title>
        <authorList>
            <person name="Goeker M."/>
        </authorList>
    </citation>
    <scope>NUCLEOTIDE SEQUENCE [LARGE SCALE GENOMIC DNA]</scope>
    <source>
        <strain evidence="1 2">DSM 26720</strain>
    </source>
</reference>
<gene>
    <name evidence="1" type="ORF">C7374_10586</name>
</gene>
<dbReference type="RefSeq" id="WP_111575208.1">
    <property type="nucleotide sequence ID" value="NZ_JBHEEY010000004.1"/>
</dbReference>
<proteinExistence type="predicted"/>
<protein>
    <submittedName>
        <fullName evidence="1">Uncharacterized protein</fullName>
    </submittedName>
</protein>
<accession>A0A364JVP5</accession>
<name>A0A364JVP5_9HYPH</name>